<sequence>MAASVCTLSLHLYCWLQSKIVKISLASWELLLLHLNWFVQIDSPRLQRMQSQPHL</sequence>
<gene>
    <name evidence="1" type="ORF">TRIUR3_05679</name>
</gene>
<protein>
    <submittedName>
        <fullName evidence="1">Uncharacterized protein</fullName>
    </submittedName>
</protein>
<dbReference type="AlphaFoldDB" id="M7ZJ71"/>
<accession>M7ZJ71</accession>
<evidence type="ECO:0000313" key="1">
    <source>
        <dbReference type="EMBL" id="EMS63278.1"/>
    </source>
</evidence>
<proteinExistence type="predicted"/>
<reference evidence="1" key="1">
    <citation type="journal article" date="2013" name="Nature">
        <title>Draft genome of the wheat A-genome progenitor Triticum urartu.</title>
        <authorList>
            <person name="Ling H.Q."/>
            <person name="Zhao S."/>
            <person name="Liu D."/>
            <person name="Wang J."/>
            <person name="Sun H."/>
            <person name="Zhang C."/>
            <person name="Fan H."/>
            <person name="Li D."/>
            <person name="Dong L."/>
            <person name="Tao Y."/>
            <person name="Gao C."/>
            <person name="Wu H."/>
            <person name="Li Y."/>
            <person name="Cui Y."/>
            <person name="Guo X."/>
            <person name="Zheng S."/>
            <person name="Wang B."/>
            <person name="Yu K."/>
            <person name="Liang Q."/>
            <person name="Yang W."/>
            <person name="Lou X."/>
            <person name="Chen J."/>
            <person name="Feng M."/>
            <person name="Jian J."/>
            <person name="Zhang X."/>
            <person name="Luo G."/>
            <person name="Jiang Y."/>
            <person name="Liu J."/>
            <person name="Wang Z."/>
            <person name="Sha Y."/>
            <person name="Zhang B."/>
            <person name="Wu H."/>
            <person name="Tang D."/>
            <person name="Shen Q."/>
            <person name="Xue P."/>
            <person name="Zou S."/>
            <person name="Wang X."/>
            <person name="Liu X."/>
            <person name="Wang F."/>
            <person name="Yang Y."/>
            <person name="An X."/>
            <person name="Dong Z."/>
            <person name="Zhang K."/>
            <person name="Zhang X."/>
            <person name="Luo M.C."/>
            <person name="Dvorak J."/>
            <person name="Tong Y."/>
            <person name="Wang J."/>
            <person name="Yang H."/>
            <person name="Li Z."/>
            <person name="Wang D."/>
            <person name="Zhang A."/>
            <person name="Wang J."/>
        </authorList>
    </citation>
    <scope>NUCLEOTIDE SEQUENCE</scope>
</reference>
<dbReference type="OMA" id="NWFVQID"/>
<organism evidence="1">
    <name type="scientific">Triticum urartu</name>
    <name type="common">Red wild einkorn</name>
    <name type="synonym">Crithodium urartu</name>
    <dbReference type="NCBI Taxonomy" id="4572"/>
    <lineage>
        <taxon>Eukaryota</taxon>
        <taxon>Viridiplantae</taxon>
        <taxon>Streptophyta</taxon>
        <taxon>Embryophyta</taxon>
        <taxon>Tracheophyta</taxon>
        <taxon>Spermatophyta</taxon>
        <taxon>Magnoliopsida</taxon>
        <taxon>Liliopsida</taxon>
        <taxon>Poales</taxon>
        <taxon>Poaceae</taxon>
        <taxon>BOP clade</taxon>
        <taxon>Pooideae</taxon>
        <taxon>Triticodae</taxon>
        <taxon>Triticeae</taxon>
        <taxon>Triticinae</taxon>
        <taxon>Triticum</taxon>
    </lineage>
</organism>
<name>M7ZJ71_TRIUA</name>
<dbReference type="EMBL" id="KD071569">
    <property type="protein sequence ID" value="EMS63278.1"/>
    <property type="molecule type" value="Genomic_DNA"/>
</dbReference>